<feature type="transmembrane region" description="Helical" evidence="14">
    <location>
        <begin position="450"/>
        <end position="471"/>
    </location>
</feature>
<evidence type="ECO:0000256" key="3">
    <source>
        <dbReference type="ARBA" id="ARBA00022448"/>
    </source>
</evidence>
<evidence type="ECO:0000256" key="11">
    <source>
        <dbReference type="ARBA" id="ARBA00023201"/>
    </source>
</evidence>
<dbReference type="PANTHER" id="PTHR48086">
    <property type="entry name" value="SODIUM/PROLINE SYMPORTER-RELATED"/>
    <property type="match status" value="1"/>
</dbReference>
<dbReference type="InterPro" id="IPR011851">
    <property type="entry name" value="Na/Pro_symporter"/>
</dbReference>
<comment type="catalytic activity">
    <reaction evidence="12">
        <text>L-proline(in) + Na(+)(in) = L-proline(out) + Na(+)(out)</text>
        <dbReference type="Rhea" id="RHEA:28967"/>
        <dbReference type="ChEBI" id="CHEBI:29101"/>
        <dbReference type="ChEBI" id="CHEBI:60039"/>
    </reaction>
</comment>
<dbReference type="GO" id="GO:0015824">
    <property type="term" value="P:proline transport"/>
    <property type="evidence" value="ECO:0007669"/>
    <property type="project" value="UniProtKB-UniRule"/>
</dbReference>
<feature type="transmembrane region" description="Helical" evidence="14">
    <location>
        <begin position="368"/>
        <end position="388"/>
    </location>
</feature>
<evidence type="ECO:0000256" key="4">
    <source>
        <dbReference type="ARBA" id="ARBA00022475"/>
    </source>
</evidence>
<dbReference type="EMBL" id="CP019699">
    <property type="protein sequence ID" value="AQS56320.1"/>
    <property type="molecule type" value="Genomic_DNA"/>
</dbReference>
<dbReference type="InterPro" id="IPR050277">
    <property type="entry name" value="Sodium:Solute_Symporter"/>
</dbReference>
<gene>
    <name evidence="15" type="ORF">B0W44_11665</name>
</gene>
<dbReference type="Proteomes" id="UP000188603">
    <property type="component" value="Chromosome"/>
</dbReference>
<evidence type="ECO:0000256" key="9">
    <source>
        <dbReference type="ARBA" id="ARBA00023065"/>
    </source>
</evidence>
<feature type="transmembrane region" description="Helical" evidence="14">
    <location>
        <begin position="5"/>
        <end position="24"/>
    </location>
</feature>
<keyword evidence="5 14" id="KW-0812">Transmembrane</keyword>
<feature type="transmembrane region" description="Helical" evidence="14">
    <location>
        <begin position="189"/>
        <end position="207"/>
    </location>
</feature>
<comment type="function">
    <text evidence="14">Catalyzes the sodium-dependent uptake of extracellular L-proline.</text>
</comment>
<dbReference type="InterPro" id="IPR038377">
    <property type="entry name" value="Na/Glc_symporter_sf"/>
</dbReference>
<evidence type="ECO:0000313" key="16">
    <source>
        <dbReference type="Proteomes" id="UP000188603"/>
    </source>
</evidence>
<feature type="transmembrane region" description="Helical" evidence="14">
    <location>
        <begin position="160"/>
        <end position="182"/>
    </location>
</feature>
<proteinExistence type="inferred from homology"/>
<dbReference type="GO" id="GO:0005886">
    <property type="term" value="C:plasma membrane"/>
    <property type="evidence" value="ECO:0007669"/>
    <property type="project" value="UniProtKB-SubCell"/>
</dbReference>
<reference evidence="15 16" key="1">
    <citation type="journal article" date="2015" name="Int. J. Syst. Evol. Microbiol.">
        <title>Novibacillus thermophilus gen. nov., sp. nov., a Gram-staining-negative and moderately thermophilic member of the family Thermoactinomycetaceae.</title>
        <authorList>
            <person name="Yang G."/>
            <person name="Chen J."/>
            <person name="Zhou S."/>
        </authorList>
    </citation>
    <scope>NUCLEOTIDE SEQUENCE [LARGE SCALE GENOMIC DNA]</scope>
    <source>
        <strain evidence="15 16">SG-1</strain>
    </source>
</reference>
<name>A0A1U9K8H5_9BACL</name>
<dbReference type="Pfam" id="PF00474">
    <property type="entry name" value="SSF"/>
    <property type="match status" value="1"/>
</dbReference>
<dbReference type="KEGG" id="ntr:B0W44_11665"/>
<feature type="transmembrane region" description="Helical" evidence="14">
    <location>
        <begin position="272"/>
        <end position="299"/>
    </location>
</feature>
<protein>
    <recommendedName>
        <fullName evidence="14">Sodium/proline symporter</fullName>
    </recommendedName>
    <alternativeName>
        <fullName evidence="14">Proline permease</fullName>
    </alternativeName>
</protein>
<dbReference type="InterPro" id="IPR001734">
    <property type="entry name" value="Na/solute_symporter"/>
</dbReference>
<evidence type="ECO:0000256" key="14">
    <source>
        <dbReference type="RuleBase" id="RU366012"/>
    </source>
</evidence>
<accession>A0A1U9K8H5</accession>
<evidence type="ECO:0000256" key="10">
    <source>
        <dbReference type="ARBA" id="ARBA00023136"/>
    </source>
</evidence>
<dbReference type="CDD" id="cd11475">
    <property type="entry name" value="SLC5sbd_PutP"/>
    <property type="match status" value="1"/>
</dbReference>
<keyword evidence="8 14" id="KW-0915">Sodium</keyword>
<feature type="transmembrane region" description="Helical" evidence="14">
    <location>
        <begin position="394"/>
        <end position="418"/>
    </location>
</feature>
<dbReference type="RefSeq" id="WP_077720182.1">
    <property type="nucleotide sequence ID" value="NZ_CP019699.1"/>
</dbReference>
<evidence type="ECO:0000256" key="2">
    <source>
        <dbReference type="ARBA" id="ARBA00006434"/>
    </source>
</evidence>
<feature type="transmembrane region" description="Helical" evidence="14">
    <location>
        <begin position="227"/>
        <end position="251"/>
    </location>
</feature>
<evidence type="ECO:0000256" key="8">
    <source>
        <dbReference type="ARBA" id="ARBA00023053"/>
    </source>
</evidence>
<feature type="transmembrane region" description="Helical" evidence="14">
    <location>
        <begin position="319"/>
        <end position="347"/>
    </location>
</feature>
<evidence type="ECO:0000313" key="15">
    <source>
        <dbReference type="EMBL" id="AQS56320.1"/>
    </source>
</evidence>
<evidence type="ECO:0000256" key="6">
    <source>
        <dbReference type="ARBA" id="ARBA00022847"/>
    </source>
</evidence>
<keyword evidence="9 14" id="KW-0406">Ion transport</keyword>
<dbReference type="NCBIfam" id="TIGR00813">
    <property type="entry name" value="sss"/>
    <property type="match status" value="1"/>
</dbReference>
<dbReference type="GO" id="GO:0031402">
    <property type="term" value="F:sodium ion binding"/>
    <property type="evidence" value="ECO:0007669"/>
    <property type="project" value="UniProtKB-UniRule"/>
</dbReference>
<keyword evidence="3 14" id="KW-0813">Transport</keyword>
<keyword evidence="10 14" id="KW-0472">Membrane</keyword>
<keyword evidence="4 14" id="KW-1003">Cell membrane</keyword>
<dbReference type="GO" id="GO:0005298">
    <property type="term" value="F:proline:sodium symporter activity"/>
    <property type="evidence" value="ECO:0007669"/>
    <property type="project" value="UniProtKB-UniRule"/>
</dbReference>
<dbReference type="PROSITE" id="PS50283">
    <property type="entry name" value="NA_SOLUT_SYMP_3"/>
    <property type="match status" value="1"/>
</dbReference>
<comment type="similarity">
    <text evidence="2 13">Belongs to the sodium:solute symporter (SSF) (TC 2.A.21) family.</text>
</comment>
<feature type="transmembrane region" description="Helical" evidence="14">
    <location>
        <begin position="67"/>
        <end position="91"/>
    </location>
</feature>
<evidence type="ECO:0000256" key="7">
    <source>
        <dbReference type="ARBA" id="ARBA00022989"/>
    </source>
</evidence>
<dbReference type="STRING" id="1471761.B0W44_11665"/>
<comment type="subcellular location">
    <subcellularLocation>
        <location evidence="1 14">Cell membrane</location>
        <topology evidence="1 14">Multi-pass membrane protein</topology>
    </subcellularLocation>
</comment>
<organism evidence="15 16">
    <name type="scientific">Novibacillus thermophilus</name>
    <dbReference type="NCBI Taxonomy" id="1471761"/>
    <lineage>
        <taxon>Bacteria</taxon>
        <taxon>Bacillati</taxon>
        <taxon>Bacillota</taxon>
        <taxon>Bacilli</taxon>
        <taxon>Bacillales</taxon>
        <taxon>Thermoactinomycetaceae</taxon>
        <taxon>Novibacillus</taxon>
    </lineage>
</organism>
<keyword evidence="7 14" id="KW-1133">Transmembrane helix</keyword>
<evidence type="ECO:0000256" key="13">
    <source>
        <dbReference type="RuleBase" id="RU362091"/>
    </source>
</evidence>
<keyword evidence="11 14" id="KW-0739">Sodium transport</keyword>
<feature type="transmembrane region" description="Helical" evidence="14">
    <location>
        <begin position="425"/>
        <end position="444"/>
    </location>
</feature>
<evidence type="ECO:0000256" key="12">
    <source>
        <dbReference type="ARBA" id="ARBA00033708"/>
    </source>
</evidence>
<feature type="transmembrane region" description="Helical" evidence="14">
    <location>
        <begin position="121"/>
        <end position="140"/>
    </location>
</feature>
<keyword evidence="16" id="KW-1185">Reference proteome</keyword>
<dbReference type="AlphaFoldDB" id="A0A1U9K8H5"/>
<keyword evidence="14" id="KW-0029">Amino-acid transport</keyword>
<dbReference type="PANTHER" id="PTHR48086:SF3">
    <property type="entry name" value="SODIUM_PROLINE SYMPORTER"/>
    <property type="match status" value="1"/>
</dbReference>
<dbReference type="Gene3D" id="1.20.1730.10">
    <property type="entry name" value="Sodium/glucose cotransporter"/>
    <property type="match status" value="1"/>
</dbReference>
<keyword evidence="6 14" id="KW-0769">Symport</keyword>
<sequence length="487" mass="52391">MDRVILTELIVYCAVMLLLGYYFSRKKLTQSDFLLGGKKLPGWALAFSERATGESSWLLLGLTGFTFANGLSAIWVCIGIAVGISCAWLFLAKRFMRETNAHNLLTIPDFLSLKFQAHARLIRWTATLLIVSFFMFYLGAQFAGAGKTLFSTFDLDITAGILLTALIVVVYASLGGFMSVVWTDVIQSLLMVITLVVLPVVALFHIAASDLSIGSALANAPEGVDSWTGGLTGFGLGLLIVNNLAWFFGYLGGQPQLTSRFMALRNEKEARTASVVGIIWTVLAYGGAFLIGITALTLYDPANFSDVETVLPHMVTDLLPSWISGILLAGILAAIMSTADSQLLVVTSSVSEDIMHKALGFNLTERQLVAVSRVTTVVAGIVGLVIALTSESLVYLVVSWAWAGVGCTLSAAVILAFFWKRTSGIGIVATIVTGFLATVVWISTPLEEVFTSRAATFFMAMVAGVVFSLMFPDRPSYSKNEQKSATV</sequence>
<evidence type="ECO:0000256" key="5">
    <source>
        <dbReference type="ARBA" id="ARBA00022692"/>
    </source>
</evidence>
<dbReference type="OrthoDB" id="9814523at2"/>
<evidence type="ECO:0000256" key="1">
    <source>
        <dbReference type="ARBA" id="ARBA00004651"/>
    </source>
</evidence>